<evidence type="ECO:0000313" key="1">
    <source>
        <dbReference type="EMBL" id="CAB4155420.1"/>
    </source>
</evidence>
<proteinExistence type="predicted"/>
<organism evidence="1">
    <name type="scientific">uncultured Caudovirales phage</name>
    <dbReference type="NCBI Taxonomy" id="2100421"/>
    <lineage>
        <taxon>Viruses</taxon>
        <taxon>Duplodnaviria</taxon>
        <taxon>Heunggongvirae</taxon>
        <taxon>Uroviricota</taxon>
        <taxon>Caudoviricetes</taxon>
        <taxon>Peduoviridae</taxon>
        <taxon>Maltschvirus</taxon>
        <taxon>Maltschvirus maltsch</taxon>
    </lineage>
</organism>
<name>A0A6J5N740_9CAUD</name>
<reference evidence="1" key="1">
    <citation type="submission" date="2020-04" db="EMBL/GenBank/DDBJ databases">
        <authorList>
            <person name="Chiriac C."/>
            <person name="Salcher M."/>
            <person name="Ghai R."/>
            <person name="Kavagutti S V."/>
        </authorList>
    </citation>
    <scope>NUCLEOTIDE SEQUENCE</scope>
</reference>
<sequence>MNWTTKTGEEIPISQMTTSHIENCIKLMERSGNTESFFVTFDEEGKPWGCPDTNYLYAALVEEMEARKK</sequence>
<gene>
    <name evidence="1" type="ORF">UFOVP670_17</name>
</gene>
<accession>A0A6J5N740</accession>
<protein>
    <submittedName>
        <fullName evidence="1">Uncharacterized protein</fullName>
    </submittedName>
</protein>
<dbReference type="EMBL" id="LR796632">
    <property type="protein sequence ID" value="CAB4155420.1"/>
    <property type="molecule type" value="Genomic_DNA"/>
</dbReference>